<evidence type="ECO:0000256" key="1">
    <source>
        <dbReference type="SAM" id="MobiDB-lite"/>
    </source>
</evidence>
<dbReference type="Proteomes" id="UP001596031">
    <property type="component" value="Unassembled WGS sequence"/>
</dbReference>
<feature type="region of interest" description="Disordered" evidence="1">
    <location>
        <begin position="46"/>
        <end position="102"/>
    </location>
</feature>
<dbReference type="RefSeq" id="WP_379724291.1">
    <property type="nucleotide sequence ID" value="NZ_JBHSMS010000058.1"/>
</dbReference>
<evidence type="ECO:0000313" key="3">
    <source>
        <dbReference type="Proteomes" id="UP001596031"/>
    </source>
</evidence>
<dbReference type="EMBL" id="JBHSMS010000058">
    <property type="protein sequence ID" value="MFC5512992.1"/>
    <property type="molecule type" value="Genomic_DNA"/>
</dbReference>
<name>A0ABW0PMX0_9BURK</name>
<gene>
    <name evidence="2" type="ORF">ACFPOU_17970</name>
</gene>
<sequence length="102" mass="10304">MAQLQRVSAAPDSFALADQTWNDLLPPPWLASVSGEVSIAGRQAPYRHLRSGQDEQARRAGGSPMHAAGRAGADRGGQGSLAPAAPGGCAPLNGDAGACVET</sequence>
<comment type="caution">
    <text evidence="2">The sequence shown here is derived from an EMBL/GenBank/DDBJ whole genome shotgun (WGS) entry which is preliminary data.</text>
</comment>
<evidence type="ECO:0000313" key="2">
    <source>
        <dbReference type="EMBL" id="MFC5512992.1"/>
    </source>
</evidence>
<organism evidence="2 3">
    <name type="scientific">Massilia jejuensis</name>
    <dbReference type="NCBI Taxonomy" id="648894"/>
    <lineage>
        <taxon>Bacteria</taxon>
        <taxon>Pseudomonadati</taxon>
        <taxon>Pseudomonadota</taxon>
        <taxon>Betaproteobacteria</taxon>
        <taxon>Burkholderiales</taxon>
        <taxon>Oxalobacteraceae</taxon>
        <taxon>Telluria group</taxon>
        <taxon>Massilia</taxon>
    </lineage>
</organism>
<reference evidence="3" key="1">
    <citation type="journal article" date="2019" name="Int. J. Syst. Evol. Microbiol.">
        <title>The Global Catalogue of Microorganisms (GCM) 10K type strain sequencing project: providing services to taxonomists for standard genome sequencing and annotation.</title>
        <authorList>
            <consortium name="The Broad Institute Genomics Platform"/>
            <consortium name="The Broad Institute Genome Sequencing Center for Infectious Disease"/>
            <person name="Wu L."/>
            <person name="Ma J."/>
        </authorList>
    </citation>
    <scope>NUCLEOTIDE SEQUENCE [LARGE SCALE GENOMIC DNA]</scope>
    <source>
        <strain evidence="3">CCUG 38813</strain>
    </source>
</reference>
<keyword evidence="3" id="KW-1185">Reference proteome</keyword>
<proteinExistence type="predicted"/>
<accession>A0ABW0PMX0</accession>
<protein>
    <submittedName>
        <fullName evidence="2">Uncharacterized protein</fullName>
    </submittedName>
</protein>
<feature type="compositionally biased region" description="Low complexity" evidence="1">
    <location>
        <begin position="82"/>
        <end position="91"/>
    </location>
</feature>